<reference evidence="1 2" key="1">
    <citation type="submission" date="2019-11" db="EMBL/GenBank/DDBJ databases">
        <title>Spirosoma endbachense sp. nov., isolated from a natural salt meadow.</title>
        <authorList>
            <person name="Rojas J."/>
            <person name="Ambika Manirajan B."/>
            <person name="Ratering S."/>
            <person name="Suarez C."/>
            <person name="Geissler-Plaum R."/>
            <person name="Schnell S."/>
        </authorList>
    </citation>
    <scope>NUCLEOTIDE SEQUENCE [LARGE SCALE GENOMIC DNA]</scope>
    <source>
        <strain evidence="1 2">I-24</strain>
    </source>
</reference>
<dbReference type="RefSeq" id="WP_162387471.1">
    <property type="nucleotide sequence ID" value="NZ_CP045997.1"/>
</dbReference>
<sequence>MENFSSKKVVGVRQDFDACILCGNISGLLSLDAQKQVVQQEDKPIKAFYRINRSVS</sequence>
<gene>
    <name evidence="1" type="ORF">GJR95_19510</name>
</gene>
<dbReference type="AlphaFoldDB" id="A0A6P1VZB8"/>
<dbReference type="KEGG" id="senf:GJR95_19510"/>
<organism evidence="1 2">
    <name type="scientific">Spirosoma endbachense</name>
    <dbReference type="NCBI Taxonomy" id="2666025"/>
    <lineage>
        <taxon>Bacteria</taxon>
        <taxon>Pseudomonadati</taxon>
        <taxon>Bacteroidota</taxon>
        <taxon>Cytophagia</taxon>
        <taxon>Cytophagales</taxon>
        <taxon>Cytophagaceae</taxon>
        <taxon>Spirosoma</taxon>
    </lineage>
</organism>
<dbReference type="EMBL" id="CP045997">
    <property type="protein sequence ID" value="QHV97059.1"/>
    <property type="molecule type" value="Genomic_DNA"/>
</dbReference>
<evidence type="ECO:0000313" key="2">
    <source>
        <dbReference type="Proteomes" id="UP000464577"/>
    </source>
</evidence>
<dbReference type="Proteomes" id="UP000464577">
    <property type="component" value="Chromosome"/>
</dbReference>
<accession>A0A6P1VZB8</accession>
<keyword evidence="2" id="KW-1185">Reference proteome</keyword>
<proteinExistence type="predicted"/>
<evidence type="ECO:0000313" key="1">
    <source>
        <dbReference type="EMBL" id="QHV97059.1"/>
    </source>
</evidence>
<name>A0A6P1VZB8_9BACT</name>
<protein>
    <submittedName>
        <fullName evidence="1">Uncharacterized protein</fullName>
    </submittedName>
</protein>